<dbReference type="GO" id="GO:0000160">
    <property type="term" value="P:phosphorelay signal transduction system"/>
    <property type="evidence" value="ECO:0007669"/>
    <property type="project" value="InterPro"/>
</dbReference>
<dbReference type="InterPro" id="IPR001867">
    <property type="entry name" value="OmpR/PhoB-type_DNA-bd"/>
</dbReference>
<feature type="domain" description="OmpR/PhoB-type" evidence="3">
    <location>
        <begin position="34"/>
        <end position="107"/>
    </location>
</feature>
<keyword evidence="2" id="KW-0175">Coiled coil</keyword>
<keyword evidence="5" id="KW-1185">Reference proteome</keyword>
<evidence type="ECO:0000313" key="5">
    <source>
        <dbReference type="Proteomes" id="UP000295097"/>
    </source>
</evidence>
<keyword evidence="1" id="KW-0238">DNA-binding</keyword>
<feature type="coiled-coil region" evidence="2">
    <location>
        <begin position="4"/>
        <end position="31"/>
    </location>
</feature>
<dbReference type="SMART" id="SM00862">
    <property type="entry name" value="Trans_reg_C"/>
    <property type="match status" value="1"/>
</dbReference>
<gene>
    <name evidence="4" type="ORF">EDC90_100463</name>
</gene>
<evidence type="ECO:0000256" key="2">
    <source>
        <dbReference type="SAM" id="Coils"/>
    </source>
</evidence>
<dbReference type="InterPro" id="IPR036388">
    <property type="entry name" value="WH-like_DNA-bd_sf"/>
</dbReference>
<reference evidence="4 5" key="1">
    <citation type="submission" date="2019-03" db="EMBL/GenBank/DDBJ databases">
        <title>Freshwater and sediment microbial communities from various areas in North America, analyzing microbe dynamics in response to fracking.</title>
        <authorList>
            <person name="Lamendella R."/>
        </authorList>
    </citation>
    <scope>NUCLEOTIDE SEQUENCE [LARGE SCALE GENOMIC DNA]</scope>
    <source>
        <strain evidence="4 5">175.2</strain>
    </source>
</reference>
<evidence type="ECO:0000259" key="3">
    <source>
        <dbReference type="SMART" id="SM00862"/>
    </source>
</evidence>
<protein>
    <submittedName>
        <fullName evidence="4">Transcriptional regulator</fullName>
    </submittedName>
</protein>
<dbReference type="AlphaFoldDB" id="A0A4R3NUT9"/>
<evidence type="ECO:0000313" key="4">
    <source>
        <dbReference type="EMBL" id="TCT42762.1"/>
    </source>
</evidence>
<dbReference type="Proteomes" id="UP000295097">
    <property type="component" value="Unassembled WGS sequence"/>
</dbReference>
<sequence>MKEIARLRDACDEKEERIRQLEAEITRLDDMAEAMRFGLTPTELKLWAMLKRRGRVDRQAIYTVIYGDRADGGPKPKTIDVLMCKLRHKVQPLGYQVESSYGHGWRLVSPKGGAA</sequence>
<dbReference type="SUPFAM" id="SSF46894">
    <property type="entry name" value="C-terminal effector domain of the bipartite response regulators"/>
    <property type="match status" value="1"/>
</dbReference>
<comment type="caution">
    <text evidence="4">The sequence shown here is derived from an EMBL/GenBank/DDBJ whole genome shotgun (WGS) entry which is preliminary data.</text>
</comment>
<dbReference type="InterPro" id="IPR016032">
    <property type="entry name" value="Sig_transdc_resp-reg_C-effctor"/>
</dbReference>
<accession>A0A4R3NUT9</accession>
<evidence type="ECO:0000256" key="1">
    <source>
        <dbReference type="ARBA" id="ARBA00023125"/>
    </source>
</evidence>
<organism evidence="4 5">
    <name type="scientific">Martelella mediterranea</name>
    <dbReference type="NCBI Taxonomy" id="293089"/>
    <lineage>
        <taxon>Bacteria</taxon>
        <taxon>Pseudomonadati</taxon>
        <taxon>Pseudomonadota</taxon>
        <taxon>Alphaproteobacteria</taxon>
        <taxon>Hyphomicrobiales</taxon>
        <taxon>Aurantimonadaceae</taxon>
        <taxon>Martelella</taxon>
    </lineage>
</organism>
<dbReference type="GO" id="GO:0006355">
    <property type="term" value="P:regulation of DNA-templated transcription"/>
    <property type="evidence" value="ECO:0007669"/>
    <property type="project" value="InterPro"/>
</dbReference>
<dbReference type="EMBL" id="SMAR01000004">
    <property type="protein sequence ID" value="TCT42762.1"/>
    <property type="molecule type" value="Genomic_DNA"/>
</dbReference>
<dbReference type="Gene3D" id="1.10.10.10">
    <property type="entry name" value="Winged helix-like DNA-binding domain superfamily/Winged helix DNA-binding domain"/>
    <property type="match status" value="1"/>
</dbReference>
<dbReference type="GO" id="GO:0003677">
    <property type="term" value="F:DNA binding"/>
    <property type="evidence" value="ECO:0007669"/>
    <property type="project" value="UniProtKB-KW"/>
</dbReference>
<proteinExistence type="predicted"/>
<name>A0A4R3NUT9_9HYPH</name>